<reference evidence="1" key="2">
    <citation type="journal article" date="2015" name="Fish Shellfish Immunol.">
        <title>Early steps in the European eel (Anguilla anguilla)-Vibrio vulnificus interaction in the gills: Role of the RtxA13 toxin.</title>
        <authorList>
            <person name="Callol A."/>
            <person name="Pajuelo D."/>
            <person name="Ebbesson L."/>
            <person name="Teles M."/>
            <person name="MacKenzie S."/>
            <person name="Amaro C."/>
        </authorList>
    </citation>
    <scope>NUCLEOTIDE SEQUENCE</scope>
</reference>
<sequence>MKNILFNEKFPFQLLDLNLFLPPHPYNSADCITLDVHIPF</sequence>
<dbReference type="EMBL" id="GBXM01101366">
    <property type="protein sequence ID" value="JAH07211.1"/>
    <property type="molecule type" value="Transcribed_RNA"/>
</dbReference>
<evidence type="ECO:0000313" key="1">
    <source>
        <dbReference type="EMBL" id="JAH07211.1"/>
    </source>
</evidence>
<reference evidence="1" key="1">
    <citation type="submission" date="2014-11" db="EMBL/GenBank/DDBJ databases">
        <authorList>
            <person name="Amaro Gonzalez C."/>
        </authorList>
    </citation>
    <scope>NUCLEOTIDE SEQUENCE</scope>
</reference>
<dbReference type="AlphaFoldDB" id="A0A0E9PRG2"/>
<accession>A0A0E9PRG2</accession>
<organism evidence="1">
    <name type="scientific">Anguilla anguilla</name>
    <name type="common">European freshwater eel</name>
    <name type="synonym">Muraena anguilla</name>
    <dbReference type="NCBI Taxonomy" id="7936"/>
    <lineage>
        <taxon>Eukaryota</taxon>
        <taxon>Metazoa</taxon>
        <taxon>Chordata</taxon>
        <taxon>Craniata</taxon>
        <taxon>Vertebrata</taxon>
        <taxon>Euteleostomi</taxon>
        <taxon>Actinopterygii</taxon>
        <taxon>Neopterygii</taxon>
        <taxon>Teleostei</taxon>
        <taxon>Anguilliformes</taxon>
        <taxon>Anguillidae</taxon>
        <taxon>Anguilla</taxon>
    </lineage>
</organism>
<proteinExistence type="predicted"/>
<protein>
    <submittedName>
        <fullName evidence="1">Uncharacterized protein</fullName>
    </submittedName>
</protein>
<name>A0A0E9PRG2_ANGAN</name>